<evidence type="ECO:0000313" key="3">
    <source>
        <dbReference type="Proteomes" id="UP000036406"/>
    </source>
</evidence>
<proteinExistence type="predicted"/>
<evidence type="ECO:0008006" key="4">
    <source>
        <dbReference type="Google" id="ProtNLM"/>
    </source>
</evidence>
<name>A0A0H4I4R4_9GAMM</name>
<accession>A0A0H4I4R4</accession>
<feature type="coiled-coil region" evidence="1">
    <location>
        <begin position="455"/>
        <end position="507"/>
    </location>
</feature>
<dbReference type="AlphaFoldDB" id="A0A0H4I4R4"/>
<dbReference type="KEGG" id="mpq:ABA45_10005"/>
<keyword evidence="1" id="KW-0175">Coiled coil</keyword>
<evidence type="ECO:0000256" key="1">
    <source>
        <dbReference type="SAM" id="Coils"/>
    </source>
</evidence>
<dbReference type="Proteomes" id="UP000036406">
    <property type="component" value="Chromosome"/>
</dbReference>
<dbReference type="Pfam" id="PF07793">
    <property type="entry name" value="DUF1631"/>
    <property type="match status" value="1"/>
</dbReference>
<evidence type="ECO:0000313" key="2">
    <source>
        <dbReference type="EMBL" id="AKO52700.1"/>
    </source>
</evidence>
<sequence>MPLKPSQLPASQAKATDYGATEQVLSNIRVPDLPYPVSGDCDTQADAWRALMAQFWQQQSDGRVNDLISAEGGVFSVRQVNAAYLADRLMDVFLTSSGFHLELVRRLARTRFYLAWQLNETGSAAFSDSLLAAFDGLQYWRGWSPGAGRSARVLADQLGDMTVAITEAFVQQEIVNADDFFRRWSELIRRQKNQTNHLHDRLLATEQGAARQRYADQTARALVSRALHGRRLPATFNEFIEKYWLPLLIRALRDGGMDGSDFRHGRKLLEWLVWFGDPALSDGQRDRLYQVGEQMTDRLLDVWQCIMDSALSANTLYRIQLAMMERMRESSNGELQSTDACIGAIAADLRWLSLKTPSATEIDATSGRWYEIHQDSAEQRRYFFAFLPDTAEILWTNGAGVKLGFQDFSEFCAQRERGQIKPLQDSVAFSCVLMQILAVLAAAAAHQKRERTTAAALAHARAEALRRERQQREEEHQQQLEARKVEVERLQLQAEDQRLDKAKAQEEMAWQERLRTAEKQVFGLKPGHWIMILDPLITEAGVERMKLAMRLSTRRKMVFVDRFGLNQRELQEQELVEYIVAEQIRVLGSGVNFDDTLSDVVGRIRGGHYSG</sequence>
<organism evidence="2 3">
    <name type="scientific">Marinobacter psychrophilus</name>
    <dbReference type="NCBI Taxonomy" id="330734"/>
    <lineage>
        <taxon>Bacteria</taxon>
        <taxon>Pseudomonadati</taxon>
        <taxon>Pseudomonadota</taxon>
        <taxon>Gammaproteobacteria</taxon>
        <taxon>Pseudomonadales</taxon>
        <taxon>Marinobacteraceae</taxon>
        <taxon>Marinobacter</taxon>
    </lineage>
</organism>
<keyword evidence="3" id="KW-1185">Reference proteome</keyword>
<dbReference type="STRING" id="330734.ABA45_10005"/>
<reference evidence="2 3" key="1">
    <citation type="submission" date="2015-05" db="EMBL/GenBank/DDBJ databases">
        <title>Complete genome of Marinobacter psychrophilus strain 20041T isolated from sea-ice of the Canadian Basin.</title>
        <authorList>
            <person name="Song L."/>
            <person name="Ren L."/>
            <person name="Yu Y."/>
            <person name="Wang X."/>
        </authorList>
    </citation>
    <scope>NUCLEOTIDE SEQUENCE [LARGE SCALE GENOMIC DNA]</scope>
    <source>
        <strain evidence="2 3">20041</strain>
    </source>
</reference>
<gene>
    <name evidence="2" type="ORF">ABA45_10005</name>
</gene>
<dbReference type="InterPro" id="IPR012434">
    <property type="entry name" value="DUF1631"/>
</dbReference>
<dbReference type="PATRIC" id="fig|330734.3.peg.2104"/>
<dbReference type="EMBL" id="CP011494">
    <property type="protein sequence ID" value="AKO52700.1"/>
    <property type="molecule type" value="Genomic_DNA"/>
</dbReference>
<protein>
    <recommendedName>
        <fullName evidence="4">DUF1631 family protein</fullName>
    </recommendedName>
</protein>
<dbReference type="RefSeq" id="WP_048385796.1">
    <property type="nucleotide sequence ID" value="NZ_CP011494.1"/>
</dbReference>